<dbReference type="InterPro" id="IPR002781">
    <property type="entry name" value="TM_pro_TauE-like"/>
</dbReference>
<dbReference type="PANTHER" id="PTHR30269">
    <property type="entry name" value="TRANSMEMBRANE PROTEIN YFCA"/>
    <property type="match status" value="1"/>
</dbReference>
<keyword evidence="6 8" id="KW-1133">Transmembrane helix</keyword>
<feature type="transmembrane region" description="Helical" evidence="8">
    <location>
        <begin position="72"/>
        <end position="94"/>
    </location>
</feature>
<evidence type="ECO:0000313" key="9">
    <source>
        <dbReference type="EMBL" id="MDR7085619.1"/>
    </source>
</evidence>
<organism evidence="9 10">
    <name type="scientific">Aeromicrobium panaciterrae</name>
    <dbReference type="NCBI Taxonomy" id="363861"/>
    <lineage>
        <taxon>Bacteria</taxon>
        <taxon>Bacillati</taxon>
        <taxon>Actinomycetota</taxon>
        <taxon>Actinomycetes</taxon>
        <taxon>Propionibacteriales</taxon>
        <taxon>Nocardioidaceae</taxon>
        <taxon>Aeromicrobium</taxon>
    </lineage>
</organism>
<keyword evidence="10" id="KW-1185">Reference proteome</keyword>
<dbReference type="Proteomes" id="UP001257739">
    <property type="component" value="Unassembled WGS sequence"/>
</dbReference>
<evidence type="ECO:0000256" key="6">
    <source>
        <dbReference type="ARBA" id="ARBA00022989"/>
    </source>
</evidence>
<sequence>MLEGLVIFAAGIWAGMINTIVGSGTLITFPTLLLFGYPALTANVSNNIGLVAGGISGTYGYRREARELKTTLVRLAPASVLGATTGAALLLTLPDSSFDAIVPALIALALFMVIVGPSIQRRVARRKLERETDVERVSPALFISIFGLGVYGGYFGAAQGILLMGLMGIMLSAGIQALNGLKNVLGTLVNAVAAVAFMIFAWDRIDWKIVALIGGGSLIGGLLGSRIGRRLPPLVLRAIILLIGTLALIKIIWFD</sequence>
<feature type="transmembrane region" description="Helical" evidence="8">
    <location>
        <begin position="6"/>
        <end position="35"/>
    </location>
</feature>
<keyword evidence="7 8" id="KW-0472">Membrane</keyword>
<dbReference type="RefSeq" id="WP_309966269.1">
    <property type="nucleotide sequence ID" value="NZ_JAVDWH010000001.1"/>
</dbReference>
<feature type="transmembrane region" description="Helical" evidence="8">
    <location>
        <begin position="100"/>
        <end position="119"/>
    </location>
</feature>
<dbReference type="PANTHER" id="PTHR30269:SF0">
    <property type="entry name" value="MEMBRANE TRANSPORTER PROTEIN YFCA-RELATED"/>
    <property type="match status" value="1"/>
</dbReference>
<comment type="caution">
    <text evidence="9">The sequence shown here is derived from an EMBL/GenBank/DDBJ whole genome shotgun (WGS) entry which is preliminary data.</text>
</comment>
<evidence type="ECO:0000256" key="3">
    <source>
        <dbReference type="ARBA" id="ARBA00022448"/>
    </source>
</evidence>
<evidence type="ECO:0000256" key="4">
    <source>
        <dbReference type="ARBA" id="ARBA00022475"/>
    </source>
</evidence>
<evidence type="ECO:0000256" key="7">
    <source>
        <dbReference type="ARBA" id="ARBA00023136"/>
    </source>
</evidence>
<name>A0ABU1UKC5_9ACTN</name>
<feature type="transmembrane region" description="Helical" evidence="8">
    <location>
        <begin position="184"/>
        <end position="202"/>
    </location>
</feature>
<evidence type="ECO:0000256" key="5">
    <source>
        <dbReference type="ARBA" id="ARBA00022692"/>
    </source>
</evidence>
<dbReference type="EMBL" id="JAVDWH010000001">
    <property type="protein sequence ID" value="MDR7085619.1"/>
    <property type="molecule type" value="Genomic_DNA"/>
</dbReference>
<keyword evidence="3" id="KW-0813">Transport</keyword>
<evidence type="ECO:0000256" key="2">
    <source>
        <dbReference type="ARBA" id="ARBA00009142"/>
    </source>
</evidence>
<feature type="transmembrane region" description="Helical" evidence="8">
    <location>
        <begin position="234"/>
        <end position="253"/>
    </location>
</feature>
<comment type="similarity">
    <text evidence="2 8">Belongs to the 4-toluene sulfonate uptake permease (TSUP) (TC 2.A.102) family.</text>
</comment>
<proteinExistence type="inferred from homology"/>
<dbReference type="Pfam" id="PF01925">
    <property type="entry name" value="TauE"/>
    <property type="match status" value="1"/>
</dbReference>
<evidence type="ECO:0000313" key="10">
    <source>
        <dbReference type="Proteomes" id="UP001257739"/>
    </source>
</evidence>
<feature type="transmembrane region" description="Helical" evidence="8">
    <location>
        <begin position="140"/>
        <end position="164"/>
    </location>
</feature>
<dbReference type="InterPro" id="IPR052017">
    <property type="entry name" value="TSUP"/>
</dbReference>
<evidence type="ECO:0000256" key="8">
    <source>
        <dbReference type="RuleBase" id="RU363041"/>
    </source>
</evidence>
<accession>A0ABU1UKC5</accession>
<feature type="transmembrane region" description="Helical" evidence="8">
    <location>
        <begin position="209"/>
        <end position="228"/>
    </location>
</feature>
<reference evidence="9 10" key="1">
    <citation type="submission" date="2023-07" db="EMBL/GenBank/DDBJ databases">
        <title>Sorghum-associated microbial communities from plants grown in Nebraska, USA.</title>
        <authorList>
            <person name="Schachtman D."/>
        </authorList>
    </citation>
    <scope>NUCLEOTIDE SEQUENCE [LARGE SCALE GENOMIC DNA]</scope>
    <source>
        <strain evidence="9 10">BE248</strain>
    </source>
</reference>
<gene>
    <name evidence="9" type="ORF">J2X11_000458</name>
</gene>
<keyword evidence="4 8" id="KW-1003">Cell membrane</keyword>
<comment type="subcellular location">
    <subcellularLocation>
        <location evidence="1 8">Cell membrane</location>
        <topology evidence="1 8">Multi-pass membrane protein</topology>
    </subcellularLocation>
</comment>
<protein>
    <recommendedName>
        <fullName evidence="8">Probable membrane transporter protein</fullName>
    </recommendedName>
</protein>
<evidence type="ECO:0000256" key="1">
    <source>
        <dbReference type="ARBA" id="ARBA00004651"/>
    </source>
</evidence>
<keyword evidence="5 8" id="KW-0812">Transmembrane</keyword>